<dbReference type="Gene3D" id="3.40.50.2300">
    <property type="match status" value="1"/>
</dbReference>
<dbReference type="RefSeq" id="WP_040101218.1">
    <property type="nucleotide sequence ID" value="NZ_JWJD01000011.1"/>
</dbReference>
<dbReference type="Pfam" id="PF00072">
    <property type="entry name" value="Response_reg"/>
    <property type="match status" value="1"/>
</dbReference>
<dbReference type="InterPro" id="IPR011006">
    <property type="entry name" value="CheY-like_superfamily"/>
</dbReference>
<dbReference type="Proteomes" id="UP000035068">
    <property type="component" value="Unassembled WGS sequence"/>
</dbReference>
<proteinExistence type="predicted"/>
<dbReference type="AlphaFoldDB" id="A0A0C2HKA1"/>
<gene>
    <name evidence="3" type="ORF">GFER_16875</name>
</gene>
<protein>
    <submittedName>
        <fullName evidence="3">Chemotaxis protein CheY</fullName>
    </submittedName>
</protein>
<reference evidence="3 4" key="1">
    <citation type="submission" date="2014-12" db="EMBL/GenBank/DDBJ databases">
        <title>Genomes of Geoalkalibacter ferrihydriticus and Geoalkalibacter subterraneus, two haloalkaliphilic metal-reducing members of the Geobacteraceae.</title>
        <authorList>
            <person name="Badalamenti J.P."/>
            <person name="Torres C.I."/>
            <person name="Krajmalnik-Brown R."/>
            <person name="Bond D.R."/>
        </authorList>
    </citation>
    <scope>NUCLEOTIDE SEQUENCE [LARGE SCALE GENOMIC DNA]</scope>
    <source>
        <strain evidence="3 4">DSM 17813</strain>
    </source>
</reference>
<comment type="caution">
    <text evidence="1">Lacks conserved residue(s) required for the propagation of feature annotation.</text>
</comment>
<evidence type="ECO:0000259" key="2">
    <source>
        <dbReference type="PROSITE" id="PS50110"/>
    </source>
</evidence>
<comment type="caution">
    <text evidence="3">The sequence shown here is derived from an EMBL/GenBank/DDBJ whole genome shotgun (WGS) entry which is preliminary data.</text>
</comment>
<evidence type="ECO:0000313" key="3">
    <source>
        <dbReference type="EMBL" id="KIH75450.1"/>
    </source>
</evidence>
<sequence length="130" mass="14384">MGVLLIADRDKDGRKQLADFFDNAGYQVVETDSAAQVLLDTFKKEAQVILLSGEFDEIPAADLIPIIKKCNRNLTIILVSNEESLPQIRKLRSEGIFYHALKPVNAADKEELKLAVQCAFANVGSASRQH</sequence>
<evidence type="ECO:0000256" key="1">
    <source>
        <dbReference type="PROSITE-ProRule" id="PRU00169"/>
    </source>
</evidence>
<dbReference type="CDD" id="cd00156">
    <property type="entry name" value="REC"/>
    <property type="match status" value="1"/>
</dbReference>
<name>A0A0C2HKA1_9BACT</name>
<dbReference type="SUPFAM" id="SSF52172">
    <property type="entry name" value="CheY-like"/>
    <property type="match status" value="1"/>
</dbReference>
<dbReference type="InterPro" id="IPR001789">
    <property type="entry name" value="Sig_transdc_resp-reg_receiver"/>
</dbReference>
<feature type="domain" description="Response regulatory" evidence="2">
    <location>
        <begin position="3"/>
        <end position="117"/>
    </location>
</feature>
<evidence type="ECO:0000313" key="4">
    <source>
        <dbReference type="Proteomes" id="UP000035068"/>
    </source>
</evidence>
<dbReference type="PROSITE" id="PS50110">
    <property type="entry name" value="RESPONSE_REGULATORY"/>
    <property type="match status" value="1"/>
</dbReference>
<accession>A0A0C2HKA1</accession>
<dbReference type="EMBL" id="JWJD01000011">
    <property type="protein sequence ID" value="KIH75450.1"/>
    <property type="molecule type" value="Genomic_DNA"/>
</dbReference>
<keyword evidence="4" id="KW-1185">Reference proteome</keyword>
<organism evidence="3 4">
    <name type="scientific">Geoalkalibacter ferrihydriticus DSM 17813</name>
    <dbReference type="NCBI Taxonomy" id="1121915"/>
    <lineage>
        <taxon>Bacteria</taxon>
        <taxon>Pseudomonadati</taxon>
        <taxon>Thermodesulfobacteriota</taxon>
        <taxon>Desulfuromonadia</taxon>
        <taxon>Desulfuromonadales</taxon>
        <taxon>Geoalkalibacteraceae</taxon>
        <taxon>Geoalkalibacter</taxon>
    </lineage>
</organism>
<dbReference type="GO" id="GO:0000160">
    <property type="term" value="P:phosphorelay signal transduction system"/>
    <property type="evidence" value="ECO:0007669"/>
    <property type="project" value="InterPro"/>
</dbReference>